<dbReference type="Gene3D" id="3.90.25.10">
    <property type="entry name" value="UDP-galactose 4-epimerase, domain 1"/>
    <property type="match status" value="1"/>
</dbReference>
<reference evidence="2 3" key="1">
    <citation type="submission" date="2016-10" db="EMBL/GenBank/DDBJ databases">
        <authorList>
            <person name="de Groot N.N."/>
        </authorList>
    </citation>
    <scope>NUCLEOTIDE SEQUENCE [LARGE SCALE GENOMIC DNA]</scope>
    <source>
        <strain evidence="2 3">CGMCC 1.12333</strain>
    </source>
</reference>
<dbReference type="InterPro" id="IPR036291">
    <property type="entry name" value="NAD(P)-bd_dom_sf"/>
</dbReference>
<dbReference type="Pfam" id="PF13460">
    <property type="entry name" value="NAD_binding_10"/>
    <property type="match status" value="1"/>
</dbReference>
<organism evidence="2 3">
    <name type="scientific">Pustulibacterium marinum</name>
    <dbReference type="NCBI Taxonomy" id="1224947"/>
    <lineage>
        <taxon>Bacteria</taxon>
        <taxon>Pseudomonadati</taxon>
        <taxon>Bacteroidota</taxon>
        <taxon>Flavobacteriia</taxon>
        <taxon>Flavobacteriales</taxon>
        <taxon>Flavobacteriaceae</taxon>
        <taxon>Pustulibacterium</taxon>
    </lineage>
</organism>
<gene>
    <name evidence="2" type="ORF">SAMN05216480_1148</name>
</gene>
<dbReference type="InterPro" id="IPR016040">
    <property type="entry name" value="NAD(P)-bd_dom"/>
</dbReference>
<name>A0A1I7I9A7_9FLAO</name>
<feature type="domain" description="NAD(P)-binding" evidence="1">
    <location>
        <begin position="8"/>
        <end position="154"/>
    </location>
</feature>
<dbReference type="PANTHER" id="PTHR47129">
    <property type="entry name" value="QUINONE OXIDOREDUCTASE 2"/>
    <property type="match status" value="1"/>
</dbReference>
<dbReference type="Proteomes" id="UP000199138">
    <property type="component" value="Unassembled WGS sequence"/>
</dbReference>
<evidence type="ECO:0000313" key="3">
    <source>
        <dbReference type="Proteomes" id="UP000199138"/>
    </source>
</evidence>
<proteinExistence type="predicted"/>
<dbReference type="STRING" id="1224947.SAMN05216480_1148"/>
<dbReference type="InterPro" id="IPR052718">
    <property type="entry name" value="NmrA-type_oxidoreductase"/>
</dbReference>
<dbReference type="PANTHER" id="PTHR47129:SF1">
    <property type="entry name" value="NMRA-LIKE DOMAIN-CONTAINING PROTEIN"/>
    <property type="match status" value="1"/>
</dbReference>
<protein>
    <submittedName>
        <fullName evidence="2">NAD(P)H dehydrogenase (Quinone)</fullName>
    </submittedName>
</protein>
<dbReference type="Gene3D" id="3.40.50.720">
    <property type="entry name" value="NAD(P)-binding Rossmann-like Domain"/>
    <property type="match status" value="1"/>
</dbReference>
<dbReference type="RefSeq" id="WP_093026043.1">
    <property type="nucleotide sequence ID" value="NZ_FPBK01000014.1"/>
</dbReference>
<keyword evidence="3" id="KW-1185">Reference proteome</keyword>
<evidence type="ECO:0000259" key="1">
    <source>
        <dbReference type="Pfam" id="PF13460"/>
    </source>
</evidence>
<dbReference type="SUPFAM" id="SSF51735">
    <property type="entry name" value="NAD(P)-binding Rossmann-fold domains"/>
    <property type="match status" value="1"/>
</dbReference>
<dbReference type="CDD" id="cd05269">
    <property type="entry name" value="TMR_SDR_a"/>
    <property type="match status" value="1"/>
</dbReference>
<sequence length="290" mass="32219">MKYLVTAASGKLGTFVIDYLLKKTNAENIIAMIRDPKKAANLEQKGIEVRIADYTHEKAMEAAFQGVDKVLFISSNANPNTLSDPTFSRIDQHRAVINSLKNANVKFVAYTSLVNAKASKTFLAEDHRNTEKLLEESGLNYTVLRNNWYLENELSLLVNASKGNLFAYSSEEGKVGWALEREYAEAAANVLFIENPQLIYELGGTSSTYAELAKALKKATNTDFDVKKISQVEYKNLLKEAGLAENIAEALASFQNDIQNGVLDLPSNDLEILLERKPSSLFEGLKELIQ</sequence>
<dbReference type="EMBL" id="FPBK01000014">
    <property type="protein sequence ID" value="SFU69565.1"/>
    <property type="molecule type" value="Genomic_DNA"/>
</dbReference>
<accession>A0A1I7I9A7</accession>
<dbReference type="OrthoDB" id="9780595at2"/>
<dbReference type="AlphaFoldDB" id="A0A1I7I9A7"/>
<evidence type="ECO:0000313" key="2">
    <source>
        <dbReference type="EMBL" id="SFU69565.1"/>
    </source>
</evidence>